<evidence type="ECO:0000256" key="2">
    <source>
        <dbReference type="ARBA" id="ARBA00022857"/>
    </source>
</evidence>
<dbReference type="EMBL" id="JAADYS010000531">
    <property type="protein sequence ID" value="KAF4469019.1"/>
    <property type="molecule type" value="Genomic_DNA"/>
</dbReference>
<dbReference type="GO" id="GO:0016491">
    <property type="term" value="F:oxidoreductase activity"/>
    <property type="evidence" value="ECO:0007669"/>
    <property type="project" value="UniProtKB-KW"/>
</dbReference>
<dbReference type="PANTHER" id="PTHR24320:SF252">
    <property type="entry name" value="DEHYDROGENASE_REDUCTASE FAMILY PROTEIN, PUTATIVE (AFU_ORTHOLOGUE AFUA_3G08550)-RELATED"/>
    <property type="match status" value="1"/>
</dbReference>
<evidence type="ECO:0000256" key="1">
    <source>
        <dbReference type="ARBA" id="ARBA00006484"/>
    </source>
</evidence>
<dbReference type="SUPFAM" id="SSF51735">
    <property type="entry name" value="NAD(P)-binding Rossmann-fold domains"/>
    <property type="match status" value="1"/>
</dbReference>
<organism evidence="4 5">
    <name type="scientific">Fusarium albosuccineum</name>
    <dbReference type="NCBI Taxonomy" id="1237068"/>
    <lineage>
        <taxon>Eukaryota</taxon>
        <taxon>Fungi</taxon>
        <taxon>Dikarya</taxon>
        <taxon>Ascomycota</taxon>
        <taxon>Pezizomycotina</taxon>
        <taxon>Sordariomycetes</taxon>
        <taxon>Hypocreomycetidae</taxon>
        <taxon>Hypocreales</taxon>
        <taxon>Nectriaceae</taxon>
        <taxon>Fusarium</taxon>
        <taxon>Fusarium decemcellulare species complex</taxon>
    </lineage>
</organism>
<keyword evidence="2" id="KW-0521">NADP</keyword>
<evidence type="ECO:0000313" key="5">
    <source>
        <dbReference type="Proteomes" id="UP000554235"/>
    </source>
</evidence>
<comment type="similarity">
    <text evidence="1">Belongs to the short-chain dehydrogenases/reductases (SDR) family.</text>
</comment>
<dbReference type="InterPro" id="IPR036291">
    <property type="entry name" value="NAD(P)-bd_dom_sf"/>
</dbReference>
<dbReference type="AlphaFoldDB" id="A0A8H4PB33"/>
<evidence type="ECO:0000313" key="4">
    <source>
        <dbReference type="EMBL" id="KAF4469019.1"/>
    </source>
</evidence>
<name>A0A8H4PB33_9HYPO</name>
<proteinExistence type="inferred from homology"/>
<evidence type="ECO:0000256" key="3">
    <source>
        <dbReference type="ARBA" id="ARBA00023002"/>
    </source>
</evidence>
<reference evidence="4 5" key="1">
    <citation type="submission" date="2020-01" db="EMBL/GenBank/DDBJ databases">
        <title>Identification and distribution of gene clusters putatively required for synthesis of sphingolipid metabolism inhibitors in phylogenetically diverse species of the filamentous fungus Fusarium.</title>
        <authorList>
            <person name="Kim H.-S."/>
            <person name="Busman M."/>
            <person name="Brown D.W."/>
            <person name="Divon H."/>
            <person name="Uhlig S."/>
            <person name="Proctor R.H."/>
        </authorList>
    </citation>
    <scope>NUCLEOTIDE SEQUENCE [LARGE SCALE GENOMIC DNA]</scope>
    <source>
        <strain evidence="4 5">NRRL 20459</strain>
    </source>
</reference>
<dbReference type="Gene3D" id="3.40.50.720">
    <property type="entry name" value="NAD(P)-binding Rossmann-like Domain"/>
    <property type="match status" value="1"/>
</dbReference>
<keyword evidence="3" id="KW-0560">Oxidoreductase</keyword>
<gene>
    <name evidence="4" type="ORF">FALBO_4085</name>
</gene>
<dbReference type="Pfam" id="PF00106">
    <property type="entry name" value="adh_short"/>
    <property type="match status" value="1"/>
</dbReference>
<accession>A0A8H4PB33</accession>
<keyword evidence="5" id="KW-1185">Reference proteome</keyword>
<dbReference type="OrthoDB" id="542013at2759"/>
<sequence length="328" mass="35995">MPFFQPRVPALSASIDLAGKTAIVTGATAGIGLEICRQYLISKLSNLVVPARNLSKGERVKQALLSDPAVKAANPTATIKVIQLDTETYSSAQRFATDFKAEFSDLHLLILNAGIGTHEKEMSRTGHEKDMQVNFLSNVLLTLALLPTLEATADKTGKPTRVTWTGSRVYMQTSLADESPSQGMLKYIDNTNLPMLKRYANSKALCLFFQIELAKQYKPDRVIINSFCPGLVHTGMTDGLPIYLRIPMAVLNHLKARAPEKAGWIALNASVLVGAESHGRLMEDMDIGEPSDFVKGKEGQRLQKLLWNEVVDEMAGVIDIPAWMTKVL</sequence>
<protein>
    <submittedName>
        <fullName evidence="4">Short-chain dehydrogenase reductase family</fullName>
    </submittedName>
</protein>
<dbReference type="PRINTS" id="PR00081">
    <property type="entry name" value="GDHRDH"/>
</dbReference>
<dbReference type="Proteomes" id="UP000554235">
    <property type="component" value="Unassembled WGS sequence"/>
</dbReference>
<dbReference type="PANTHER" id="PTHR24320">
    <property type="entry name" value="RETINOL DEHYDROGENASE"/>
    <property type="match status" value="1"/>
</dbReference>
<dbReference type="InterPro" id="IPR002347">
    <property type="entry name" value="SDR_fam"/>
</dbReference>
<comment type="caution">
    <text evidence="4">The sequence shown here is derived from an EMBL/GenBank/DDBJ whole genome shotgun (WGS) entry which is preliminary data.</text>
</comment>